<accession>A0ABS2U4J0</accession>
<gene>
    <name evidence="1" type="ORF">ITX44_31790</name>
</gene>
<sequence length="302" mass="35206">MERTLTLVQHRTPESVARRLLQASAAHSFDPSVDVDWGAPRQEDAWYLQPERLSLYGTALWDRMDERQRVELSRREIGSHVGMSTWFELCTIRMFADYLESRDIRDPRTHYALTEIGDETRHLIMFGRLLAEMGAPVYGPPAHLRRLFSVFSPTFGDLTSFALILVLEEVLIRVQRETARDERVQPLIRRICRIHVTEEVRHVSFARAELHDAVRRTSRARLAYHRELTGFGAWMAMRSLLHRSVYDGLVPDPAAARREAARNPHYRETLLWSAEKLVGFLTEAGMITRAEHHWWRRAGLMR</sequence>
<dbReference type="InterPro" id="IPR009078">
    <property type="entry name" value="Ferritin-like_SF"/>
</dbReference>
<dbReference type="Proteomes" id="UP000749040">
    <property type="component" value="Unassembled WGS sequence"/>
</dbReference>
<evidence type="ECO:0000313" key="1">
    <source>
        <dbReference type="EMBL" id="MBM9509048.1"/>
    </source>
</evidence>
<organism evidence="1 2">
    <name type="scientific">Actinacidiphila acididurans</name>
    <dbReference type="NCBI Taxonomy" id="2784346"/>
    <lineage>
        <taxon>Bacteria</taxon>
        <taxon>Bacillati</taxon>
        <taxon>Actinomycetota</taxon>
        <taxon>Actinomycetes</taxon>
        <taxon>Kitasatosporales</taxon>
        <taxon>Streptomycetaceae</taxon>
        <taxon>Actinacidiphila</taxon>
    </lineage>
</organism>
<comment type="caution">
    <text evidence="1">The sequence shown here is derived from an EMBL/GenBank/DDBJ whole genome shotgun (WGS) entry which is preliminary data.</text>
</comment>
<dbReference type="RefSeq" id="WP_205361651.1">
    <property type="nucleotide sequence ID" value="NZ_JADKYB010000022.1"/>
</dbReference>
<dbReference type="InterPro" id="IPR012348">
    <property type="entry name" value="RNR-like"/>
</dbReference>
<dbReference type="Pfam" id="PF11583">
    <property type="entry name" value="AurF"/>
    <property type="match status" value="1"/>
</dbReference>
<dbReference type="Gene3D" id="1.10.620.20">
    <property type="entry name" value="Ribonucleotide Reductase, subunit A"/>
    <property type="match status" value="1"/>
</dbReference>
<evidence type="ECO:0000313" key="2">
    <source>
        <dbReference type="Proteomes" id="UP000749040"/>
    </source>
</evidence>
<dbReference type="InterPro" id="IPR025859">
    <property type="entry name" value="AurF/CmlI"/>
</dbReference>
<reference evidence="1 2" key="1">
    <citation type="submission" date="2021-01" db="EMBL/GenBank/DDBJ databases">
        <title>Streptomyces acididurans sp. nov., isolated from a peat swamp forest soil.</title>
        <authorList>
            <person name="Chantavorakit T."/>
            <person name="Duangmal K."/>
        </authorList>
    </citation>
    <scope>NUCLEOTIDE SEQUENCE [LARGE SCALE GENOMIC DNA]</scope>
    <source>
        <strain evidence="1 2">KK5PA1</strain>
    </source>
</reference>
<protein>
    <submittedName>
        <fullName evidence="1">Diiron oxygenase</fullName>
    </submittedName>
</protein>
<dbReference type="SUPFAM" id="SSF47240">
    <property type="entry name" value="Ferritin-like"/>
    <property type="match status" value="1"/>
</dbReference>
<keyword evidence="2" id="KW-1185">Reference proteome</keyword>
<name>A0ABS2U4J0_9ACTN</name>
<proteinExistence type="predicted"/>
<dbReference type="EMBL" id="JADKYB010000022">
    <property type="protein sequence ID" value="MBM9509048.1"/>
    <property type="molecule type" value="Genomic_DNA"/>
</dbReference>
<dbReference type="CDD" id="cd00657">
    <property type="entry name" value="Ferritin_like"/>
    <property type="match status" value="1"/>
</dbReference>